<dbReference type="InterPro" id="IPR050560">
    <property type="entry name" value="MYB_TF"/>
</dbReference>
<feature type="region of interest" description="Disordered" evidence="7">
    <location>
        <begin position="155"/>
        <end position="258"/>
    </location>
</feature>
<dbReference type="CDD" id="cd00167">
    <property type="entry name" value="SANT"/>
    <property type="match status" value="2"/>
</dbReference>
<dbReference type="PANTHER" id="PTHR45614">
    <property type="entry name" value="MYB PROTEIN-RELATED"/>
    <property type="match status" value="1"/>
</dbReference>
<feature type="region of interest" description="Disordered" evidence="7">
    <location>
        <begin position="1"/>
        <end position="24"/>
    </location>
</feature>
<evidence type="ECO:0000256" key="5">
    <source>
        <dbReference type="ARBA" id="ARBA00023163"/>
    </source>
</evidence>
<comment type="caution">
    <text evidence="10">The sequence shown here is derived from an EMBL/GenBank/DDBJ whole genome shotgun (WGS) entry which is preliminary data.</text>
</comment>
<evidence type="ECO:0000256" key="6">
    <source>
        <dbReference type="ARBA" id="ARBA00023242"/>
    </source>
</evidence>
<evidence type="ECO:0000313" key="11">
    <source>
        <dbReference type="Proteomes" id="UP000734854"/>
    </source>
</evidence>
<dbReference type="Pfam" id="PF00249">
    <property type="entry name" value="Myb_DNA-binding"/>
    <property type="match status" value="2"/>
</dbReference>
<organism evidence="10 11">
    <name type="scientific">Zingiber officinale</name>
    <name type="common">Ginger</name>
    <name type="synonym">Amomum zingiber</name>
    <dbReference type="NCBI Taxonomy" id="94328"/>
    <lineage>
        <taxon>Eukaryota</taxon>
        <taxon>Viridiplantae</taxon>
        <taxon>Streptophyta</taxon>
        <taxon>Embryophyta</taxon>
        <taxon>Tracheophyta</taxon>
        <taxon>Spermatophyta</taxon>
        <taxon>Magnoliopsida</taxon>
        <taxon>Liliopsida</taxon>
        <taxon>Zingiberales</taxon>
        <taxon>Zingiberaceae</taxon>
        <taxon>Zingiber</taxon>
    </lineage>
</organism>
<feature type="domain" description="HTH myb-type" evidence="9">
    <location>
        <begin position="11"/>
        <end position="66"/>
    </location>
</feature>
<dbReference type="FunFam" id="1.10.10.60:FF:000344">
    <property type="entry name" value="Transcription factor MYB44"/>
    <property type="match status" value="1"/>
</dbReference>
<dbReference type="OrthoDB" id="2143914at2759"/>
<dbReference type="AlphaFoldDB" id="A0A8J5C5R2"/>
<accession>A0A8J5C5R2</accession>
<comment type="subcellular location">
    <subcellularLocation>
        <location evidence="1">Nucleus</location>
    </subcellularLocation>
</comment>
<keyword evidence="4" id="KW-0238">DNA-binding</keyword>
<keyword evidence="5" id="KW-0804">Transcription</keyword>
<reference evidence="10 11" key="1">
    <citation type="submission" date="2020-08" db="EMBL/GenBank/DDBJ databases">
        <title>Plant Genome Project.</title>
        <authorList>
            <person name="Zhang R.-G."/>
        </authorList>
    </citation>
    <scope>NUCLEOTIDE SEQUENCE [LARGE SCALE GENOMIC DNA]</scope>
    <source>
        <tissue evidence="10">Rhizome</tissue>
    </source>
</reference>
<evidence type="ECO:0000256" key="1">
    <source>
        <dbReference type="ARBA" id="ARBA00004123"/>
    </source>
</evidence>
<evidence type="ECO:0000256" key="4">
    <source>
        <dbReference type="ARBA" id="ARBA00023125"/>
    </source>
</evidence>
<name>A0A8J5C5R2_ZINOF</name>
<evidence type="ECO:0000256" key="2">
    <source>
        <dbReference type="ARBA" id="ARBA00022737"/>
    </source>
</evidence>
<feature type="compositionally biased region" description="Basic and acidic residues" evidence="7">
    <location>
        <begin position="237"/>
        <end position="252"/>
    </location>
</feature>
<evidence type="ECO:0000259" key="9">
    <source>
        <dbReference type="PROSITE" id="PS51294"/>
    </source>
</evidence>
<keyword evidence="6" id="KW-0539">Nucleus</keyword>
<protein>
    <submittedName>
        <fullName evidence="10">Uncharacterized protein</fullName>
    </submittedName>
</protein>
<sequence length="324" mass="35623">MSMAAVGRSRATERIKGPWSPGEDETLRRLVEQHGPRNWSLISRSIPGRSGKSCRLRWCNQLSPQVEHRPFTEEEDETIVRAHRRFGNKWATIARLLSGRTDNAIKNHWNSTLKRKSSWLTDAAAPSGGEEEFPTPPLKRARSVGPVLASAELCLNPDSSSRSDSSDSSQRTQAEAASQLPVARTGGVALPPSYYSPPFQEQQCDFTADAPPSASQPPADEHDPLTSLTLALPGSDRVADIPDQKKSGRDDSCSDAPRQLEETTPLLPAEGGDPPFQFSQEFLAAMQEMIRNEVRSYMSRLPLLEASIRDSAHKSIGLIKIDSD</sequence>
<keyword evidence="2" id="KW-0677">Repeat</keyword>
<feature type="domain" description="HTH myb-type" evidence="9">
    <location>
        <begin position="68"/>
        <end position="117"/>
    </location>
</feature>
<feature type="region of interest" description="Disordered" evidence="7">
    <location>
        <begin position="120"/>
        <end position="142"/>
    </location>
</feature>
<dbReference type="PANTHER" id="PTHR45614:SF124">
    <property type="entry name" value="OS03G0424300 PROTEIN"/>
    <property type="match status" value="1"/>
</dbReference>
<dbReference type="FunFam" id="1.10.10.60:FF:000060">
    <property type="entry name" value="MYB transcription factor"/>
    <property type="match status" value="1"/>
</dbReference>
<feature type="compositionally biased region" description="Low complexity" evidence="7">
    <location>
        <begin position="158"/>
        <end position="169"/>
    </location>
</feature>
<dbReference type="Proteomes" id="UP000734854">
    <property type="component" value="Unassembled WGS sequence"/>
</dbReference>
<dbReference type="InterPro" id="IPR017930">
    <property type="entry name" value="Myb_dom"/>
</dbReference>
<evidence type="ECO:0000313" key="10">
    <source>
        <dbReference type="EMBL" id="KAG6473485.1"/>
    </source>
</evidence>
<dbReference type="PROSITE" id="PS51294">
    <property type="entry name" value="HTH_MYB"/>
    <property type="match status" value="2"/>
</dbReference>
<keyword evidence="3" id="KW-0805">Transcription regulation</keyword>
<keyword evidence="11" id="KW-1185">Reference proteome</keyword>
<dbReference type="GO" id="GO:0005634">
    <property type="term" value="C:nucleus"/>
    <property type="evidence" value="ECO:0007669"/>
    <property type="project" value="UniProtKB-SubCell"/>
</dbReference>
<dbReference type="GO" id="GO:0000978">
    <property type="term" value="F:RNA polymerase II cis-regulatory region sequence-specific DNA binding"/>
    <property type="evidence" value="ECO:0007669"/>
    <property type="project" value="TreeGrafter"/>
</dbReference>
<dbReference type="PROSITE" id="PS50090">
    <property type="entry name" value="MYB_LIKE"/>
    <property type="match status" value="2"/>
</dbReference>
<dbReference type="SMART" id="SM00717">
    <property type="entry name" value="SANT"/>
    <property type="match status" value="2"/>
</dbReference>
<evidence type="ECO:0000259" key="8">
    <source>
        <dbReference type="PROSITE" id="PS50090"/>
    </source>
</evidence>
<feature type="domain" description="Myb-like" evidence="8">
    <location>
        <begin position="63"/>
        <end position="113"/>
    </location>
</feature>
<dbReference type="EMBL" id="JACMSC010000019">
    <property type="protein sequence ID" value="KAG6473485.1"/>
    <property type="molecule type" value="Genomic_DNA"/>
</dbReference>
<feature type="domain" description="Myb-like" evidence="8">
    <location>
        <begin position="11"/>
        <end position="62"/>
    </location>
</feature>
<feature type="compositionally biased region" description="Low complexity" evidence="7">
    <location>
        <begin position="208"/>
        <end position="218"/>
    </location>
</feature>
<evidence type="ECO:0000256" key="3">
    <source>
        <dbReference type="ARBA" id="ARBA00023015"/>
    </source>
</evidence>
<dbReference type="InterPro" id="IPR001005">
    <property type="entry name" value="SANT/Myb"/>
</dbReference>
<evidence type="ECO:0000256" key="7">
    <source>
        <dbReference type="SAM" id="MobiDB-lite"/>
    </source>
</evidence>
<gene>
    <name evidence="10" type="ORF">ZIOFF_067402</name>
</gene>
<dbReference type="GO" id="GO:0000981">
    <property type="term" value="F:DNA-binding transcription factor activity, RNA polymerase II-specific"/>
    <property type="evidence" value="ECO:0007669"/>
    <property type="project" value="TreeGrafter"/>
</dbReference>
<proteinExistence type="predicted"/>